<dbReference type="GO" id="GO:0032259">
    <property type="term" value="P:methylation"/>
    <property type="evidence" value="ECO:0007669"/>
    <property type="project" value="UniProtKB-KW"/>
</dbReference>
<dbReference type="PANTHER" id="PTHR45036:SF1">
    <property type="entry name" value="METHYLTRANSFERASE LIKE 7A"/>
    <property type="match status" value="1"/>
</dbReference>
<sequence length="204" mass="23052">MKFYSQVILPKLIDITMSDPRISQYREAVLSEVSGNVLEIGFGTGLNLPHYPETVQKLTTVDPNPGMNQLAQNRIESSDIEVEVRVISGENLPFPDESFDSVVSTWTLCSIPQVERALAEIHRVLKSRGKFFFLEHGLSEEPKIQGWQNFLTPLQKIVGDGCHLNRPIQSLVEHQFQILELERFYAPKIPKTVGYLYKGVAVKG</sequence>
<evidence type="ECO:0000313" key="2">
    <source>
        <dbReference type="EMBL" id="MBO0348832.1"/>
    </source>
</evidence>
<accession>A0ABS3FNZ6</accession>
<keyword evidence="2" id="KW-0489">Methyltransferase</keyword>
<evidence type="ECO:0000259" key="1">
    <source>
        <dbReference type="Pfam" id="PF08241"/>
    </source>
</evidence>
<name>A0ABS3FNZ6_9CYAN</name>
<dbReference type="GO" id="GO:0008168">
    <property type="term" value="F:methyltransferase activity"/>
    <property type="evidence" value="ECO:0007669"/>
    <property type="project" value="UniProtKB-KW"/>
</dbReference>
<dbReference type="CDD" id="cd02440">
    <property type="entry name" value="AdoMet_MTases"/>
    <property type="match status" value="1"/>
</dbReference>
<dbReference type="Pfam" id="PF08241">
    <property type="entry name" value="Methyltransf_11"/>
    <property type="match status" value="1"/>
</dbReference>
<keyword evidence="3" id="KW-1185">Reference proteome</keyword>
<comment type="caution">
    <text evidence="2">The sequence shown here is derived from an EMBL/GenBank/DDBJ whole genome shotgun (WGS) entry which is preliminary data.</text>
</comment>
<feature type="domain" description="Methyltransferase type 11" evidence="1">
    <location>
        <begin position="38"/>
        <end position="133"/>
    </location>
</feature>
<keyword evidence="2" id="KW-0808">Transferase</keyword>
<proteinExistence type="predicted"/>
<dbReference type="Proteomes" id="UP000664844">
    <property type="component" value="Unassembled WGS sequence"/>
</dbReference>
<dbReference type="PANTHER" id="PTHR45036">
    <property type="entry name" value="METHYLTRANSFERASE LIKE 7B"/>
    <property type="match status" value="1"/>
</dbReference>
<dbReference type="Gene3D" id="3.40.50.150">
    <property type="entry name" value="Vaccinia Virus protein VP39"/>
    <property type="match status" value="1"/>
</dbReference>
<dbReference type="SUPFAM" id="SSF53335">
    <property type="entry name" value="S-adenosyl-L-methionine-dependent methyltransferases"/>
    <property type="match status" value="1"/>
</dbReference>
<organism evidence="2 3">
    <name type="scientific">Phormidium pseudopriestleyi FRX01</name>
    <dbReference type="NCBI Taxonomy" id="1759528"/>
    <lineage>
        <taxon>Bacteria</taxon>
        <taxon>Bacillati</taxon>
        <taxon>Cyanobacteriota</taxon>
        <taxon>Cyanophyceae</taxon>
        <taxon>Oscillatoriophycideae</taxon>
        <taxon>Oscillatoriales</taxon>
        <taxon>Oscillatoriaceae</taxon>
        <taxon>Phormidium</taxon>
    </lineage>
</organism>
<protein>
    <submittedName>
        <fullName evidence="2">Class I SAM-dependent methyltransferase</fullName>
    </submittedName>
</protein>
<reference evidence="2 3" key="1">
    <citation type="submission" date="2021-03" db="EMBL/GenBank/DDBJ databases">
        <title>Metabolic Capacity of the Antarctic Cyanobacterium Phormidium pseudopriestleyi that Sustains Oxygenic Photosynthesis in the Presence of Hydrogen Sulfide.</title>
        <authorList>
            <person name="Lumian J.E."/>
            <person name="Jungblut A.D."/>
            <person name="Dillon M.L."/>
            <person name="Hawes I."/>
            <person name="Doran P.T."/>
            <person name="Mackey T.J."/>
            <person name="Dick G.J."/>
            <person name="Grettenberger C.L."/>
            <person name="Sumner D.Y."/>
        </authorList>
    </citation>
    <scope>NUCLEOTIDE SEQUENCE [LARGE SCALE GENOMIC DNA]</scope>
    <source>
        <strain evidence="2 3">FRX01</strain>
    </source>
</reference>
<dbReference type="InterPro" id="IPR013216">
    <property type="entry name" value="Methyltransf_11"/>
</dbReference>
<dbReference type="InterPro" id="IPR029063">
    <property type="entry name" value="SAM-dependent_MTases_sf"/>
</dbReference>
<gene>
    <name evidence="2" type="ORF">J0895_06905</name>
</gene>
<dbReference type="InterPro" id="IPR052356">
    <property type="entry name" value="Thiol_S-MT"/>
</dbReference>
<dbReference type="EMBL" id="JAFLQW010000191">
    <property type="protein sequence ID" value="MBO0348832.1"/>
    <property type="molecule type" value="Genomic_DNA"/>
</dbReference>
<evidence type="ECO:0000313" key="3">
    <source>
        <dbReference type="Proteomes" id="UP000664844"/>
    </source>
</evidence>